<accession>A0ABQ1WAB4</accession>
<name>A0ABQ1WAB4_9BACL</name>
<reference evidence="2" key="1">
    <citation type="journal article" date="2019" name="Int. J. Syst. Evol. Microbiol.">
        <title>The Global Catalogue of Microorganisms (GCM) 10K type strain sequencing project: providing services to taxonomists for standard genome sequencing and annotation.</title>
        <authorList>
            <consortium name="The Broad Institute Genomics Platform"/>
            <consortium name="The Broad Institute Genome Sequencing Center for Infectious Disease"/>
            <person name="Wu L."/>
            <person name="Ma J."/>
        </authorList>
    </citation>
    <scope>NUCLEOTIDE SEQUENCE [LARGE SCALE GENOMIC DNA]</scope>
    <source>
        <strain evidence="2">CGMCC 1.15420</strain>
    </source>
</reference>
<dbReference type="EMBL" id="BMIW01000089">
    <property type="protein sequence ID" value="GGG20778.1"/>
    <property type="molecule type" value="Genomic_DNA"/>
</dbReference>
<keyword evidence="2" id="KW-1185">Reference proteome</keyword>
<organism evidence="1 2">
    <name type="scientific">Paenibacillus aceti</name>
    <dbReference type="NCBI Taxonomy" id="1820010"/>
    <lineage>
        <taxon>Bacteria</taxon>
        <taxon>Bacillati</taxon>
        <taxon>Bacillota</taxon>
        <taxon>Bacilli</taxon>
        <taxon>Bacillales</taxon>
        <taxon>Paenibacillaceae</taxon>
        <taxon>Paenibacillus</taxon>
    </lineage>
</organism>
<comment type="caution">
    <text evidence="1">The sequence shown here is derived from an EMBL/GenBank/DDBJ whole genome shotgun (WGS) entry which is preliminary data.</text>
</comment>
<dbReference type="Proteomes" id="UP000608420">
    <property type="component" value="Unassembled WGS sequence"/>
</dbReference>
<evidence type="ECO:0000313" key="1">
    <source>
        <dbReference type="EMBL" id="GGG20778.1"/>
    </source>
</evidence>
<protein>
    <submittedName>
        <fullName evidence="1">Uncharacterized protein</fullName>
    </submittedName>
</protein>
<sequence length="64" mass="7323">MSRLHNVELDEVAIQRLICIARRHCKLALEFGVGRTPPERREAIKAEIAALREQRSQILNSSTQ</sequence>
<gene>
    <name evidence="1" type="ORF">GCM10010913_48760</name>
</gene>
<evidence type="ECO:0000313" key="2">
    <source>
        <dbReference type="Proteomes" id="UP000608420"/>
    </source>
</evidence>
<proteinExistence type="predicted"/>